<comment type="caution">
    <text evidence="2">The sequence shown here is derived from an EMBL/GenBank/DDBJ whole genome shotgun (WGS) entry which is preliminary data.</text>
</comment>
<gene>
    <name evidence="2" type="ORF">GWK47_047292</name>
</gene>
<dbReference type="EMBL" id="JACEEZ010011928">
    <property type="protein sequence ID" value="KAG0721025.1"/>
    <property type="molecule type" value="Genomic_DNA"/>
</dbReference>
<keyword evidence="3" id="KW-1185">Reference proteome</keyword>
<evidence type="ECO:0000256" key="1">
    <source>
        <dbReference type="SAM" id="MobiDB-lite"/>
    </source>
</evidence>
<feature type="compositionally biased region" description="Polar residues" evidence="1">
    <location>
        <begin position="176"/>
        <end position="186"/>
    </location>
</feature>
<proteinExistence type="predicted"/>
<evidence type="ECO:0000313" key="3">
    <source>
        <dbReference type="Proteomes" id="UP000770661"/>
    </source>
</evidence>
<name>A0A8J4YGQ4_CHIOP</name>
<sequence>MAQFPSPFVGEGVCPPPPQLWPPLVVVSAFGRGPLQRAFHVPNRSVFLGSPTETPWGEKTASQEREIVRRFPHFSVAAEVGLKRKRLPLPRGGWRGCGRNTDPHAKKTRCGERTPGCTSWQNLDGGVENAEFFTGADDGFLNRGRGRLGPHHGGQDRQFLWASVPGWTPWHHQRSDQSWPTESDGSGSRGLKGRAHGTCHDCPRSSRGVPGTKKRKGDDGRGGTLFPRGGKTAKRPVPQTSPHADHDASSLTFAPDPALPMT</sequence>
<reference evidence="2" key="1">
    <citation type="submission" date="2020-07" db="EMBL/GenBank/DDBJ databases">
        <title>The High-quality genome of the commercially important snow crab, Chionoecetes opilio.</title>
        <authorList>
            <person name="Jeong J.-H."/>
            <person name="Ryu S."/>
        </authorList>
    </citation>
    <scope>NUCLEOTIDE SEQUENCE</scope>
    <source>
        <strain evidence="2">MADBK_172401_WGS</strain>
        <tissue evidence="2">Digestive gland</tissue>
    </source>
</reference>
<dbReference type="Proteomes" id="UP000770661">
    <property type="component" value="Unassembled WGS sequence"/>
</dbReference>
<dbReference type="AlphaFoldDB" id="A0A8J4YGQ4"/>
<protein>
    <submittedName>
        <fullName evidence="2">Uncharacterized protein</fullName>
    </submittedName>
</protein>
<feature type="region of interest" description="Disordered" evidence="1">
    <location>
        <begin position="170"/>
        <end position="262"/>
    </location>
</feature>
<accession>A0A8J4YGQ4</accession>
<evidence type="ECO:0000313" key="2">
    <source>
        <dbReference type="EMBL" id="KAG0721025.1"/>
    </source>
</evidence>
<organism evidence="2 3">
    <name type="scientific">Chionoecetes opilio</name>
    <name type="common">Atlantic snow crab</name>
    <name type="synonym">Cancer opilio</name>
    <dbReference type="NCBI Taxonomy" id="41210"/>
    <lineage>
        <taxon>Eukaryota</taxon>
        <taxon>Metazoa</taxon>
        <taxon>Ecdysozoa</taxon>
        <taxon>Arthropoda</taxon>
        <taxon>Crustacea</taxon>
        <taxon>Multicrustacea</taxon>
        <taxon>Malacostraca</taxon>
        <taxon>Eumalacostraca</taxon>
        <taxon>Eucarida</taxon>
        <taxon>Decapoda</taxon>
        <taxon>Pleocyemata</taxon>
        <taxon>Brachyura</taxon>
        <taxon>Eubrachyura</taxon>
        <taxon>Majoidea</taxon>
        <taxon>Majidae</taxon>
        <taxon>Chionoecetes</taxon>
    </lineage>
</organism>